<feature type="domain" description="FAD/NAD(P)-binding" evidence="5">
    <location>
        <begin position="6"/>
        <end position="302"/>
    </location>
</feature>
<evidence type="ECO:0000313" key="7">
    <source>
        <dbReference type="EMBL" id="KUL41318.1"/>
    </source>
</evidence>
<dbReference type="GO" id="GO:0005737">
    <property type="term" value="C:cytoplasm"/>
    <property type="evidence" value="ECO:0007669"/>
    <property type="project" value="TreeGrafter"/>
</dbReference>
<sequence length="411" mass="44315">MTEPTFVIVGASLAGAKAAETLREEGFTGRIVLLGDDHRRPYERPPLSKDLLLGKTEAGVPYVHEAGWYAEHDVDLRVGTRVTHVDRERKTVRTAAGEEIGYHRLLLATGSRPRDLPVPGVELGNVLTLRTLDDSDRLAEILTDGARLTIVGSGWIGLEIAAAARGRGVAVTVVTPESAPLQHVLGDELAAVFGSLHRKHGVDFRYRTHVAELRGDGDVTQVVLDDGTVLDTDYVLIAVGAEPNVELAEQAGLAVDGGVLVDAQHRTSDADVFAAGDIANIDHPLLGHRVRVEHWANALQSGPAAARAMLDRGTPWDHLPYFFTDQYELGMEYAGWVPPGVPAELVVRGSLDALEAVVFWTVEGRVAAGMNINVWEVTDQIQDLVRAGLAGQRIDLARLADAAVELPELLK</sequence>
<dbReference type="PRINTS" id="PR00411">
    <property type="entry name" value="PNDRDTASEI"/>
</dbReference>
<dbReference type="Pfam" id="PF07992">
    <property type="entry name" value="Pyr_redox_2"/>
    <property type="match status" value="1"/>
</dbReference>
<keyword evidence="2" id="KW-0285">Flavoprotein</keyword>
<feature type="domain" description="Reductase C-terminal" evidence="6">
    <location>
        <begin position="321"/>
        <end position="409"/>
    </location>
</feature>
<dbReference type="InterPro" id="IPR050446">
    <property type="entry name" value="FAD-oxidoreductase/Apoptosis"/>
</dbReference>
<dbReference type="PRINTS" id="PR00368">
    <property type="entry name" value="FADPNR"/>
</dbReference>
<dbReference type="Pfam" id="PF14759">
    <property type="entry name" value="Reductase_C"/>
    <property type="match status" value="1"/>
</dbReference>
<evidence type="ECO:0000256" key="2">
    <source>
        <dbReference type="ARBA" id="ARBA00022630"/>
    </source>
</evidence>
<dbReference type="Gene3D" id="3.50.50.60">
    <property type="entry name" value="FAD/NAD(P)-binding domain"/>
    <property type="match status" value="2"/>
</dbReference>
<accession>A0A0X3V9E0</accession>
<evidence type="ECO:0000256" key="3">
    <source>
        <dbReference type="ARBA" id="ARBA00022827"/>
    </source>
</evidence>
<dbReference type="InterPro" id="IPR023753">
    <property type="entry name" value="FAD/NAD-binding_dom"/>
</dbReference>
<dbReference type="OrthoDB" id="1145at2"/>
<dbReference type="EMBL" id="LLZH01000013">
    <property type="protein sequence ID" value="KUL41318.1"/>
    <property type="molecule type" value="Genomic_DNA"/>
</dbReference>
<comment type="cofactor">
    <cofactor evidence="1">
        <name>FAD</name>
        <dbReference type="ChEBI" id="CHEBI:57692"/>
    </cofactor>
</comment>
<evidence type="ECO:0000313" key="8">
    <source>
        <dbReference type="Proteomes" id="UP000053244"/>
    </source>
</evidence>
<dbReference type="SUPFAM" id="SSF51905">
    <property type="entry name" value="FAD/NAD(P)-binding domain"/>
    <property type="match status" value="1"/>
</dbReference>
<protein>
    <submittedName>
        <fullName evidence="7">Pyridine nucleotide-disulfide oxidoreductase</fullName>
    </submittedName>
</protein>
<dbReference type="InterPro" id="IPR016156">
    <property type="entry name" value="FAD/NAD-linked_Rdtase_dimer_sf"/>
</dbReference>
<proteinExistence type="predicted"/>
<evidence type="ECO:0000256" key="1">
    <source>
        <dbReference type="ARBA" id="ARBA00001974"/>
    </source>
</evidence>
<dbReference type="AlphaFoldDB" id="A0A0X3V9E0"/>
<keyword evidence="8" id="KW-1185">Reference proteome</keyword>
<dbReference type="Gene3D" id="3.30.390.30">
    <property type="match status" value="1"/>
</dbReference>
<dbReference type="RefSeq" id="WP_067685058.1">
    <property type="nucleotide sequence ID" value="NZ_LLZH01000013.1"/>
</dbReference>
<reference evidence="7 8" key="1">
    <citation type="submission" date="2015-10" db="EMBL/GenBank/DDBJ databases">
        <authorList>
            <person name="Gilbert D.G."/>
        </authorList>
    </citation>
    <scope>NUCLEOTIDE SEQUENCE [LARGE SCALE GENOMIC DNA]</scope>
    <source>
        <strain evidence="7 8">NRRL B-16712</strain>
    </source>
</reference>
<evidence type="ECO:0000256" key="4">
    <source>
        <dbReference type="ARBA" id="ARBA00023002"/>
    </source>
</evidence>
<dbReference type="PANTHER" id="PTHR43557">
    <property type="entry name" value="APOPTOSIS-INDUCING FACTOR 1"/>
    <property type="match status" value="1"/>
</dbReference>
<dbReference type="SUPFAM" id="SSF55424">
    <property type="entry name" value="FAD/NAD-linked reductases, dimerisation (C-terminal) domain"/>
    <property type="match status" value="1"/>
</dbReference>
<dbReference type="GO" id="GO:0016651">
    <property type="term" value="F:oxidoreductase activity, acting on NAD(P)H"/>
    <property type="evidence" value="ECO:0007669"/>
    <property type="project" value="TreeGrafter"/>
</dbReference>
<dbReference type="InterPro" id="IPR028202">
    <property type="entry name" value="Reductase_C"/>
</dbReference>
<dbReference type="PANTHER" id="PTHR43557:SF2">
    <property type="entry name" value="RIESKE DOMAIN-CONTAINING PROTEIN-RELATED"/>
    <property type="match status" value="1"/>
</dbReference>
<gene>
    <name evidence="7" type="ORF">ADL15_03420</name>
</gene>
<dbReference type="Proteomes" id="UP000053244">
    <property type="component" value="Unassembled WGS sequence"/>
</dbReference>
<keyword evidence="3" id="KW-0274">FAD</keyword>
<evidence type="ECO:0000259" key="6">
    <source>
        <dbReference type="Pfam" id="PF14759"/>
    </source>
</evidence>
<dbReference type="InterPro" id="IPR036188">
    <property type="entry name" value="FAD/NAD-bd_sf"/>
</dbReference>
<name>A0A0X3V9E0_9ACTN</name>
<keyword evidence="4" id="KW-0560">Oxidoreductase</keyword>
<organism evidence="7 8">
    <name type="scientific">Actinoplanes awajinensis subsp. mycoplanecinus</name>
    <dbReference type="NCBI Taxonomy" id="135947"/>
    <lineage>
        <taxon>Bacteria</taxon>
        <taxon>Bacillati</taxon>
        <taxon>Actinomycetota</taxon>
        <taxon>Actinomycetes</taxon>
        <taxon>Micromonosporales</taxon>
        <taxon>Micromonosporaceae</taxon>
        <taxon>Actinoplanes</taxon>
    </lineage>
</organism>
<evidence type="ECO:0000259" key="5">
    <source>
        <dbReference type="Pfam" id="PF07992"/>
    </source>
</evidence>
<comment type="caution">
    <text evidence="7">The sequence shown here is derived from an EMBL/GenBank/DDBJ whole genome shotgun (WGS) entry which is preliminary data.</text>
</comment>